<dbReference type="EMBL" id="CP157947">
    <property type="protein sequence ID" value="XBS71475.1"/>
    <property type="molecule type" value="Genomic_DNA"/>
</dbReference>
<comment type="similarity">
    <text evidence="1">Belongs to the proline racemase family.</text>
</comment>
<dbReference type="PANTHER" id="PTHR33442:SF5">
    <property type="entry name" value="BIFUNCTIONAL TRANS-3-HYDROXY-L-PROLINE DEHYDRATASE_2-EPIMERASE"/>
    <property type="match status" value="1"/>
</dbReference>
<dbReference type="AlphaFoldDB" id="A0AAU7QEF7"/>
<proteinExistence type="inferred from homology"/>
<dbReference type="SFLD" id="SFLDS00028">
    <property type="entry name" value="Proline_Racemase"/>
    <property type="match status" value="1"/>
</dbReference>
<dbReference type="Pfam" id="PF05544">
    <property type="entry name" value="Pro_racemase"/>
    <property type="match status" value="1"/>
</dbReference>
<dbReference type="PIRSF" id="PIRSF029792">
    <property type="entry name" value="Pro_racemase"/>
    <property type="match status" value="1"/>
</dbReference>
<gene>
    <name evidence="2" type="ORF">ABK905_11380</name>
</gene>
<evidence type="ECO:0000313" key="2">
    <source>
        <dbReference type="EMBL" id="XBS71475.1"/>
    </source>
</evidence>
<dbReference type="GO" id="GO:0047580">
    <property type="term" value="F:4-hydroxyproline epimerase activity"/>
    <property type="evidence" value="ECO:0007669"/>
    <property type="project" value="UniProtKB-ARBA"/>
</dbReference>
<sequence>MSARYSLPQSAIDWLSREDRQVILAADSHTGGNPTRIVLSGIELPKEAAGVDATRRWLREHGDHWRRRLVHEPRGGGLTCAVVPVMTREDGCDIGAVILEPGSYPPMCGHCMIGFASVIVELELLPDLWRESADRATFRIRTPAGPVGVTARRDSGKLTSVTLENVESFIVGREECEVEGRALSVELLYGGDYYISVDVERIGLSLHRDNATEIVRLARLLRENYTRQGVTDPLTGEALDVYQVLFYRYDPARPLRADIVVVAPPGVIDRSPCGTGTSALFAKLVTEGRVRPDDTVTTQSIIGSTFTVAAANIRRTPKRTFITPALTGRAYINGFLTIAADAEDELADGFPPL</sequence>
<evidence type="ECO:0000256" key="1">
    <source>
        <dbReference type="ARBA" id="ARBA00007529"/>
    </source>
</evidence>
<accession>A0AAU7QEF7</accession>
<dbReference type="PANTHER" id="PTHR33442">
    <property type="entry name" value="TRANS-3-HYDROXY-L-PROLINE DEHYDRATASE"/>
    <property type="match status" value="1"/>
</dbReference>
<dbReference type="Gene3D" id="3.10.310.10">
    <property type="entry name" value="Diaminopimelate Epimerase, Chain A, domain 1"/>
    <property type="match status" value="2"/>
</dbReference>
<protein>
    <submittedName>
        <fullName evidence="2">Proline racemase family protein</fullName>
    </submittedName>
</protein>
<organism evidence="2">
    <name type="scientific">Acerihabitans sp. KWT182</name>
    <dbReference type="NCBI Taxonomy" id="3157919"/>
    <lineage>
        <taxon>Bacteria</taxon>
        <taxon>Pseudomonadati</taxon>
        <taxon>Pseudomonadota</taxon>
        <taxon>Gammaproteobacteria</taxon>
        <taxon>Enterobacterales</taxon>
        <taxon>Pectobacteriaceae</taxon>
        <taxon>Acerihabitans</taxon>
    </lineage>
</organism>
<name>A0AAU7QEF7_9GAMM</name>
<dbReference type="SUPFAM" id="SSF54506">
    <property type="entry name" value="Diaminopimelate epimerase-like"/>
    <property type="match status" value="1"/>
</dbReference>
<dbReference type="InterPro" id="IPR008794">
    <property type="entry name" value="Pro_racemase_fam"/>
</dbReference>
<reference evidence="2" key="1">
    <citation type="submission" date="2024-06" db="EMBL/GenBank/DDBJ databases">
        <authorList>
            <person name="Coelho C."/>
            <person name="Bento M."/>
            <person name="Garcia E."/>
            <person name="Camelo A."/>
            <person name="Brandao I."/>
            <person name="Espirito Santo C."/>
            <person name="Trovao J."/>
            <person name="Verissimo A."/>
            <person name="Costa J."/>
            <person name="Tiago I."/>
        </authorList>
    </citation>
    <scope>NUCLEOTIDE SEQUENCE</scope>
    <source>
        <strain evidence="2">KWT182</strain>
    </source>
</reference>